<feature type="region of interest" description="Disordered" evidence="1">
    <location>
        <begin position="567"/>
        <end position="696"/>
    </location>
</feature>
<reference evidence="2" key="1">
    <citation type="submission" date="2020-09" db="EMBL/GenBank/DDBJ databases">
        <authorList>
            <person name="Kikuchi T."/>
        </authorList>
    </citation>
    <scope>NUCLEOTIDE SEQUENCE</scope>
    <source>
        <strain evidence="2">Ka4C1</strain>
    </source>
</reference>
<dbReference type="EMBL" id="CAJFCV020000002">
    <property type="protein sequence ID" value="CAG9100409.1"/>
    <property type="molecule type" value="Genomic_DNA"/>
</dbReference>
<organism evidence="2 3">
    <name type="scientific">Bursaphelenchus xylophilus</name>
    <name type="common">Pinewood nematode worm</name>
    <name type="synonym">Aphelenchoides xylophilus</name>
    <dbReference type="NCBI Taxonomy" id="6326"/>
    <lineage>
        <taxon>Eukaryota</taxon>
        <taxon>Metazoa</taxon>
        <taxon>Ecdysozoa</taxon>
        <taxon>Nematoda</taxon>
        <taxon>Chromadorea</taxon>
        <taxon>Rhabditida</taxon>
        <taxon>Tylenchina</taxon>
        <taxon>Tylenchomorpha</taxon>
        <taxon>Aphelenchoidea</taxon>
        <taxon>Aphelenchoididae</taxon>
        <taxon>Bursaphelenchus</taxon>
    </lineage>
</organism>
<dbReference type="EMBL" id="CAJFDI010000002">
    <property type="protein sequence ID" value="CAD5217048.1"/>
    <property type="molecule type" value="Genomic_DNA"/>
</dbReference>
<name>A0A7I8WY75_BURXY</name>
<feature type="compositionally biased region" description="Low complexity" evidence="1">
    <location>
        <begin position="767"/>
        <end position="796"/>
    </location>
</feature>
<feature type="compositionally biased region" description="Low complexity" evidence="1">
    <location>
        <begin position="464"/>
        <end position="474"/>
    </location>
</feature>
<feature type="region of interest" description="Disordered" evidence="1">
    <location>
        <begin position="529"/>
        <end position="548"/>
    </location>
</feature>
<proteinExistence type="predicted"/>
<sequence length="796" mass="84566">MPEANSCALPHLQYFADCFDRTHFALKTTLLVRNVTKIQSIERNVVDKKMDGPLDPVLLKKFEQFVELRNATEGNISKTDLIRATIDQDIEIVSQDDIDELKYSINQVQRSLDAAFTRSDQFSTVMTTFLGQLRQTATICLKFGPGFDGISTLASISEQVYDLERVFADYLQKMERFRKGYSDVMTALPAEETKTAHETTTMPPDLQQKANKITEKINKKILELSKRILYFQKALNAVEKGQRLPAEEETDHDDTALRMQHLSLEVPGQKTSPRRRSVVPEESVDIVKALAEVSLKSTKNMRKVGAITLKPQVQQKTRTDALKVESRDEILARILTPKKVAELKPQPLRLSQQSPSVLQLVIQAPEPAPAPPLHIPLSQPTTISQAPTLSQQSLFSTPKALPKELHKDEPREKKTHDSKPDNPELLAKPTTTLFTPVKKEEKPQEPVKSEAPTVTSESSVFSKPSTETTATTTVTTTSALPASVTTTSTGSFSFAPATTAVATSVTSSEAAAGKPLEAAVSTAAPSFSFTSTLSSQPQTTSSFSFNPAPTPAATTSSFAFNPSAPSTTTSSFTFKPAEPQKSAFGGGTTATAPGSFSFKPAQPAGNDDGMEDDTSGTAPATSTANNFNFASTGLGQSGPQNRTGGGFQSLNFSTLGQNKPAFASFTPTQQPAASTTGGFASFGSTQPAPTGSGFGAAPSFGSGPAFGSGSVFGGGTQTSSVFGGKPVFGGGTQAQSTPTNTGFAAFAGKGSSFGQLAQSPPQSNSLFGGQQSTGFSSFGSTNSTTPNNPAFTAFRK</sequence>
<accession>A0A7I8WY75</accession>
<comment type="caution">
    <text evidence="2">The sequence shown here is derived from an EMBL/GenBank/DDBJ whole genome shotgun (WGS) entry which is preliminary data.</text>
</comment>
<feature type="region of interest" description="Disordered" evidence="1">
    <location>
        <begin position="393"/>
        <end position="474"/>
    </location>
</feature>
<dbReference type="Proteomes" id="UP000659654">
    <property type="component" value="Unassembled WGS sequence"/>
</dbReference>
<evidence type="ECO:0000313" key="2">
    <source>
        <dbReference type="EMBL" id="CAD5217048.1"/>
    </source>
</evidence>
<feature type="compositionally biased region" description="Polar residues" evidence="1">
    <location>
        <begin position="665"/>
        <end position="689"/>
    </location>
</feature>
<feature type="compositionally biased region" description="Polar residues" evidence="1">
    <location>
        <begin position="615"/>
        <end position="657"/>
    </location>
</feature>
<dbReference type="OrthoDB" id="10625290at2759"/>
<feature type="compositionally biased region" description="Low complexity" evidence="1">
    <location>
        <begin position="567"/>
        <end position="577"/>
    </location>
</feature>
<evidence type="ECO:0000313" key="3">
    <source>
        <dbReference type="Proteomes" id="UP000659654"/>
    </source>
</evidence>
<dbReference type="Proteomes" id="UP000582659">
    <property type="component" value="Unassembled WGS sequence"/>
</dbReference>
<feature type="compositionally biased region" description="Basic and acidic residues" evidence="1">
    <location>
        <begin position="401"/>
        <end position="422"/>
    </location>
</feature>
<feature type="compositionally biased region" description="Polar residues" evidence="1">
    <location>
        <begin position="752"/>
        <end position="766"/>
    </location>
</feature>
<feature type="region of interest" description="Disordered" evidence="1">
    <location>
        <begin position="751"/>
        <end position="796"/>
    </location>
</feature>
<feature type="compositionally biased region" description="Basic and acidic residues" evidence="1">
    <location>
        <begin position="437"/>
        <end position="448"/>
    </location>
</feature>
<gene>
    <name evidence="2" type="ORF">BXYJ_LOCUS4840</name>
</gene>
<evidence type="ECO:0000256" key="1">
    <source>
        <dbReference type="SAM" id="MobiDB-lite"/>
    </source>
</evidence>
<feature type="compositionally biased region" description="Polar residues" evidence="1">
    <location>
        <begin position="452"/>
        <end position="463"/>
    </location>
</feature>
<protein>
    <submittedName>
        <fullName evidence="2">(pine wood nematode) hypothetical protein</fullName>
    </submittedName>
</protein>
<dbReference type="AlphaFoldDB" id="A0A7I8WY75"/>
<keyword evidence="3" id="KW-1185">Reference proteome</keyword>